<dbReference type="EMBL" id="AMWG01000152">
    <property type="protein sequence ID" value="ELP30561.1"/>
    <property type="molecule type" value="Genomic_DNA"/>
</dbReference>
<protein>
    <submittedName>
        <fullName evidence="1">Uncharacterized protein</fullName>
    </submittedName>
</protein>
<reference evidence="1 2" key="1">
    <citation type="journal article" date="2013" name="Mar. Genomics">
        <title>Expression of sulfatases in Rhodopirellula baltica and the diversity of sulfatases in the genus Rhodopirellula.</title>
        <authorList>
            <person name="Wegner C.E."/>
            <person name="Richter-Heitmann T."/>
            <person name="Klindworth A."/>
            <person name="Klockow C."/>
            <person name="Richter M."/>
            <person name="Achstetter T."/>
            <person name="Glockner F.O."/>
            <person name="Harder J."/>
        </authorList>
    </citation>
    <scope>NUCLEOTIDE SEQUENCE [LARGE SCALE GENOMIC DNA]</scope>
    <source>
        <strain evidence="1 2">SWK14</strain>
    </source>
</reference>
<organism evidence="1 2">
    <name type="scientific">Rhodopirellula baltica SWK14</name>
    <dbReference type="NCBI Taxonomy" id="993516"/>
    <lineage>
        <taxon>Bacteria</taxon>
        <taxon>Pseudomonadati</taxon>
        <taxon>Planctomycetota</taxon>
        <taxon>Planctomycetia</taxon>
        <taxon>Pirellulales</taxon>
        <taxon>Pirellulaceae</taxon>
        <taxon>Rhodopirellula</taxon>
    </lineage>
</organism>
<name>L7CBU4_RHOBT</name>
<evidence type="ECO:0000313" key="2">
    <source>
        <dbReference type="Proteomes" id="UP000010959"/>
    </source>
</evidence>
<evidence type="ECO:0000313" key="1">
    <source>
        <dbReference type="EMBL" id="ELP30561.1"/>
    </source>
</evidence>
<dbReference type="AlphaFoldDB" id="L7CBU4"/>
<accession>L7CBU4</accession>
<gene>
    <name evidence="1" type="ORF">RBSWK_05513</name>
</gene>
<proteinExistence type="predicted"/>
<dbReference type="PATRIC" id="fig|993516.3.peg.5895"/>
<comment type="caution">
    <text evidence="1">The sequence shown here is derived from an EMBL/GenBank/DDBJ whole genome shotgun (WGS) entry which is preliminary data.</text>
</comment>
<sequence length="40" mass="4309">MLCELFAKRLLSSLGWAQASVNWMVVLAANEDVALGTGDQ</sequence>
<dbReference type="Proteomes" id="UP000010959">
    <property type="component" value="Unassembled WGS sequence"/>
</dbReference>